<feature type="compositionally biased region" description="Polar residues" evidence="1">
    <location>
        <begin position="43"/>
        <end position="52"/>
    </location>
</feature>
<gene>
    <name evidence="2" type="ORF">DAT39_016024</name>
</gene>
<comment type="caution">
    <text evidence="2">The sequence shown here is derived from an EMBL/GenBank/DDBJ whole genome shotgun (WGS) entry which is preliminary data.</text>
</comment>
<evidence type="ECO:0000313" key="3">
    <source>
        <dbReference type="Proteomes" id="UP000727407"/>
    </source>
</evidence>
<reference evidence="2" key="1">
    <citation type="submission" date="2020-07" db="EMBL/GenBank/DDBJ databases">
        <title>Clarias magur genome sequencing, assembly and annotation.</title>
        <authorList>
            <person name="Kushwaha B."/>
            <person name="Kumar R."/>
            <person name="Das P."/>
            <person name="Joshi C.G."/>
            <person name="Kumar D."/>
            <person name="Nagpure N.S."/>
            <person name="Pandey M."/>
            <person name="Agarwal S."/>
            <person name="Srivastava S."/>
            <person name="Singh M."/>
            <person name="Sahoo L."/>
            <person name="Jayasankar P."/>
            <person name="Meher P.K."/>
            <person name="Koringa P.G."/>
            <person name="Iquebal M.A."/>
            <person name="Das S.P."/>
            <person name="Bit A."/>
            <person name="Patnaik S."/>
            <person name="Patel N."/>
            <person name="Shah T.M."/>
            <person name="Hinsu A."/>
            <person name="Jena J.K."/>
        </authorList>
    </citation>
    <scope>NUCLEOTIDE SEQUENCE</scope>
    <source>
        <strain evidence="2">CIFAMagur01</strain>
        <tissue evidence="2">Testis</tissue>
    </source>
</reference>
<feature type="region of interest" description="Disordered" evidence="1">
    <location>
        <begin position="1"/>
        <end position="58"/>
    </location>
</feature>
<feature type="compositionally biased region" description="Basic and acidic residues" evidence="1">
    <location>
        <begin position="15"/>
        <end position="42"/>
    </location>
</feature>
<evidence type="ECO:0000313" key="2">
    <source>
        <dbReference type="EMBL" id="KAF5894259.1"/>
    </source>
</evidence>
<accession>A0A8J4TNQ9</accession>
<sequence length="58" mass="6752">MEMSEEIYTNAEVTEDNRSDSRDSRNSYDDVYVKQDSLETQRPRSFNQSENSGRIGLT</sequence>
<protein>
    <submittedName>
        <fullName evidence="2">C-type lectin domain family 4 member E-like isoform X1</fullName>
    </submittedName>
</protein>
<organism evidence="2 3">
    <name type="scientific">Clarias magur</name>
    <name type="common">Asian catfish</name>
    <name type="synonym">Macropteronotus magur</name>
    <dbReference type="NCBI Taxonomy" id="1594786"/>
    <lineage>
        <taxon>Eukaryota</taxon>
        <taxon>Metazoa</taxon>
        <taxon>Chordata</taxon>
        <taxon>Craniata</taxon>
        <taxon>Vertebrata</taxon>
        <taxon>Euteleostomi</taxon>
        <taxon>Actinopterygii</taxon>
        <taxon>Neopterygii</taxon>
        <taxon>Teleostei</taxon>
        <taxon>Ostariophysi</taxon>
        <taxon>Siluriformes</taxon>
        <taxon>Clariidae</taxon>
        <taxon>Clarias</taxon>
    </lineage>
</organism>
<name>A0A8J4TNQ9_CLAMG</name>
<proteinExistence type="predicted"/>
<keyword evidence="3" id="KW-1185">Reference proteome</keyword>
<dbReference type="AlphaFoldDB" id="A0A8J4TNQ9"/>
<dbReference type="EMBL" id="QNUK01000382">
    <property type="protein sequence ID" value="KAF5894259.1"/>
    <property type="molecule type" value="Genomic_DNA"/>
</dbReference>
<dbReference type="Proteomes" id="UP000727407">
    <property type="component" value="Unassembled WGS sequence"/>
</dbReference>
<evidence type="ECO:0000256" key="1">
    <source>
        <dbReference type="SAM" id="MobiDB-lite"/>
    </source>
</evidence>